<organism evidence="3 4">
    <name type="scientific">Salix dunnii</name>
    <dbReference type="NCBI Taxonomy" id="1413687"/>
    <lineage>
        <taxon>Eukaryota</taxon>
        <taxon>Viridiplantae</taxon>
        <taxon>Streptophyta</taxon>
        <taxon>Embryophyta</taxon>
        <taxon>Tracheophyta</taxon>
        <taxon>Spermatophyta</taxon>
        <taxon>Magnoliopsida</taxon>
        <taxon>eudicotyledons</taxon>
        <taxon>Gunneridae</taxon>
        <taxon>Pentapetalae</taxon>
        <taxon>rosids</taxon>
        <taxon>fabids</taxon>
        <taxon>Malpighiales</taxon>
        <taxon>Salicaceae</taxon>
        <taxon>Saliceae</taxon>
        <taxon>Salix</taxon>
    </lineage>
</organism>
<evidence type="ECO:0000313" key="4">
    <source>
        <dbReference type="Proteomes" id="UP000657918"/>
    </source>
</evidence>
<evidence type="ECO:0000259" key="2">
    <source>
        <dbReference type="PROSITE" id="PS51180"/>
    </source>
</evidence>
<name>A0A835MHH5_9ROSI</name>
<comment type="similarity">
    <text evidence="1">Belongs to the BROX family.</text>
</comment>
<dbReference type="AlphaFoldDB" id="A0A835MHH5"/>
<proteinExistence type="inferred from homology"/>
<dbReference type="CDD" id="cd09034">
    <property type="entry name" value="BRO1_Alix_like"/>
    <property type="match status" value="1"/>
</dbReference>
<gene>
    <name evidence="3" type="ORF">SADUNF_Sadunf16G0201700</name>
</gene>
<keyword evidence="4" id="KW-1185">Reference proteome</keyword>
<dbReference type="Proteomes" id="UP000657918">
    <property type="component" value="Chromosome 16"/>
</dbReference>
<dbReference type="SMART" id="SM01041">
    <property type="entry name" value="BRO1"/>
    <property type="match status" value="1"/>
</dbReference>
<evidence type="ECO:0000256" key="1">
    <source>
        <dbReference type="ARBA" id="ARBA00008901"/>
    </source>
</evidence>
<dbReference type="PROSITE" id="PS51180">
    <property type="entry name" value="BRO1"/>
    <property type="match status" value="1"/>
</dbReference>
<dbReference type="Pfam" id="PF03097">
    <property type="entry name" value="BRO1"/>
    <property type="match status" value="1"/>
</dbReference>
<dbReference type="InterPro" id="IPR004328">
    <property type="entry name" value="BRO1_dom"/>
</dbReference>
<dbReference type="InterPro" id="IPR038499">
    <property type="entry name" value="BRO1_sf"/>
</dbReference>
<sequence>MGCSASIYAVGKRKKKTDIPEVVVYVPSMRIPAQSDLQRPLRGLIPHDLVDRLACLRNQIVLVAEDTGGSAVAELRRALEEYLPLLIGLTKKEHGLEDLVEFKWKNLEDGRLENSVANSWFELLSVIHMIAMLTLSEANTLMIPKDHSGSGIRVVSSDCKRDSVDLLLKASGCLVFCVHEIMAHLPPDIKKKISRDFQDGVLEAISIQALGQGTEIQLGLAVESQKASLSVKRRLACEQLIYFGQAYHCLSESDMSNMHGKKHLCFIKWKFLEAKAAAYYYHGLILDKGTEPACHVTAVCCFLAADGLLSESKKACLTFCLTAPVTRSPPLWGVMKHLNQKIPEVAARKSQMYGYLLEEEKALQALPDLPDFQLSLAPDDYILPEIDSAWDRNKWEIQSQPLKEHLKDSEDEAETE</sequence>
<dbReference type="InterPro" id="IPR038898">
    <property type="entry name" value="BROX"/>
</dbReference>
<reference evidence="3 4" key="1">
    <citation type="submission" date="2020-10" db="EMBL/GenBank/DDBJ databases">
        <title>Plant Genome Project.</title>
        <authorList>
            <person name="Zhang R.-G."/>
        </authorList>
    </citation>
    <scope>NUCLEOTIDE SEQUENCE [LARGE SCALE GENOMIC DNA]</scope>
    <source>
        <strain evidence="3">FAFU-HL-1</strain>
        <tissue evidence="3">Leaf</tissue>
    </source>
</reference>
<protein>
    <recommendedName>
        <fullName evidence="2">BRO1 domain-containing protein</fullName>
    </recommendedName>
</protein>
<dbReference type="Gene3D" id="1.25.40.280">
    <property type="entry name" value="alix/aip1 like domains"/>
    <property type="match status" value="1"/>
</dbReference>
<evidence type="ECO:0000313" key="3">
    <source>
        <dbReference type="EMBL" id="KAF9666170.1"/>
    </source>
</evidence>
<dbReference type="PANTHER" id="PTHR23032">
    <property type="entry name" value="BRO1 DOMAIN-CONTAINING PROTEIN BROX"/>
    <property type="match status" value="1"/>
</dbReference>
<dbReference type="OrthoDB" id="1855524at2759"/>
<accession>A0A835MHH5</accession>
<dbReference type="EMBL" id="JADGMS010000016">
    <property type="protein sequence ID" value="KAF9666170.1"/>
    <property type="molecule type" value="Genomic_DNA"/>
</dbReference>
<comment type="caution">
    <text evidence="3">The sequence shown here is derived from an EMBL/GenBank/DDBJ whole genome shotgun (WGS) entry which is preliminary data.</text>
</comment>
<feature type="domain" description="BRO1" evidence="2">
    <location>
        <begin position="6"/>
        <end position="416"/>
    </location>
</feature>
<dbReference type="PANTHER" id="PTHR23032:SF2">
    <property type="entry name" value="ENDOSOMAL TARGETING BRO1-LIKE DOMAIN-CONTAINING PROTEIN"/>
    <property type="match status" value="1"/>
</dbReference>